<feature type="domain" description="HTH merR-type" evidence="3">
    <location>
        <begin position="4"/>
        <end position="73"/>
    </location>
</feature>
<evidence type="ECO:0000256" key="2">
    <source>
        <dbReference type="SAM" id="Coils"/>
    </source>
</evidence>
<dbReference type="CDD" id="cd01106">
    <property type="entry name" value="HTH_TipAL-Mta"/>
    <property type="match status" value="1"/>
</dbReference>
<dbReference type="Proteomes" id="UP000254051">
    <property type="component" value="Unassembled WGS sequence"/>
</dbReference>
<dbReference type="SMART" id="SM00422">
    <property type="entry name" value="HTH_MERR"/>
    <property type="match status" value="1"/>
</dbReference>
<dbReference type="InterPro" id="IPR009061">
    <property type="entry name" value="DNA-bd_dom_put_sf"/>
</dbReference>
<dbReference type="PANTHER" id="PTHR30204">
    <property type="entry name" value="REDOX-CYCLING DRUG-SENSING TRANSCRIPTIONAL ACTIVATOR SOXR"/>
    <property type="match status" value="1"/>
</dbReference>
<name>A0A315ZUQ3_9FIRM</name>
<keyword evidence="5" id="KW-1185">Reference proteome</keyword>
<keyword evidence="2" id="KW-0175">Coiled coil</keyword>
<dbReference type="InterPro" id="IPR000551">
    <property type="entry name" value="MerR-type_HTH_dom"/>
</dbReference>
<dbReference type="Pfam" id="PF00376">
    <property type="entry name" value="MerR"/>
    <property type="match status" value="1"/>
</dbReference>
<dbReference type="RefSeq" id="WP_109711552.1">
    <property type="nucleotide sequence ID" value="NZ_QGDS01000007.1"/>
</dbReference>
<feature type="coiled-coil region" evidence="2">
    <location>
        <begin position="79"/>
        <end position="113"/>
    </location>
</feature>
<dbReference type="EMBL" id="UHJJ01000007">
    <property type="protein sequence ID" value="SUQ14550.1"/>
    <property type="molecule type" value="Genomic_DNA"/>
</dbReference>
<dbReference type="GO" id="GO:0003700">
    <property type="term" value="F:DNA-binding transcription factor activity"/>
    <property type="evidence" value="ECO:0007669"/>
    <property type="project" value="InterPro"/>
</dbReference>
<organism evidence="4 5">
    <name type="scientific">Faecalicatena contorta</name>
    <dbReference type="NCBI Taxonomy" id="39482"/>
    <lineage>
        <taxon>Bacteria</taxon>
        <taxon>Bacillati</taxon>
        <taxon>Bacillota</taxon>
        <taxon>Clostridia</taxon>
        <taxon>Lachnospirales</taxon>
        <taxon>Lachnospiraceae</taxon>
        <taxon>Faecalicatena</taxon>
    </lineage>
</organism>
<accession>A0A315ZUQ3</accession>
<dbReference type="GO" id="GO:0003677">
    <property type="term" value="F:DNA binding"/>
    <property type="evidence" value="ECO:0007669"/>
    <property type="project" value="UniProtKB-KW"/>
</dbReference>
<protein>
    <submittedName>
        <fullName evidence="4">DNA-binding transcriptional regulator, MerR family</fullName>
    </submittedName>
</protein>
<reference evidence="5" key="1">
    <citation type="submission" date="2017-07" db="EMBL/GenBank/DDBJ databases">
        <authorList>
            <person name="Varghese N."/>
            <person name="Submissions S."/>
        </authorList>
    </citation>
    <scope>NUCLEOTIDE SEQUENCE [LARGE SCALE GENOMIC DNA]</scope>
    <source>
        <strain evidence="5">NLAE-zl-C134</strain>
    </source>
</reference>
<dbReference type="AlphaFoldDB" id="A0A315ZUQ3"/>
<dbReference type="PANTHER" id="PTHR30204:SF97">
    <property type="entry name" value="MERR FAMILY REGULATORY PROTEIN"/>
    <property type="match status" value="1"/>
</dbReference>
<dbReference type="Gene3D" id="1.10.1660.10">
    <property type="match status" value="1"/>
</dbReference>
<dbReference type="PROSITE" id="PS50937">
    <property type="entry name" value="HTH_MERR_2"/>
    <property type="match status" value="1"/>
</dbReference>
<dbReference type="InterPro" id="IPR047057">
    <property type="entry name" value="MerR_fam"/>
</dbReference>
<evidence type="ECO:0000259" key="3">
    <source>
        <dbReference type="PROSITE" id="PS50937"/>
    </source>
</evidence>
<evidence type="ECO:0000313" key="4">
    <source>
        <dbReference type="EMBL" id="SUQ14550.1"/>
    </source>
</evidence>
<gene>
    <name evidence="4" type="ORF">SAMN05216529_1072</name>
</gene>
<proteinExistence type="predicted"/>
<dbReference type="SUPFAM" id="SSF46955">
    <property type="entry name" value="Putative DNA-binding domain"/>
    <property type="match status" value="1"/>
</dbReference>
<dbReference type="OrthoDB" id="9777497at2"/>
<evidence type="ECO:0000256" key="1">
    <source>
        <dbReference type="ARBA" id="ARBA00023125"/>
    </source>
</evidence>
<sequence length="237" mass="27871">MNHYIKIKAFAELTGVSVRTLQYYDEINLLKPAHINEYGHRFYDSGSFSKFFVILSLKNMGMNLAEIHQYVNNNNFNIRVFIEEEMRRVEAEITDLQLRLMRLSRLNEQIEEKQDITPSILPFFSHVGSSTDVSQAQIDNLIKYEEEKLDFNIKSWNAFIKDLNFCFEKNLSSKDKKALKCIHYWKENVLEANKVDNDMVKLAEDFYQNPSQISFGITGDNYKYLIELIAEYDKMGV</sequence>
<keyword evidence="1 4" id="KW-0238">DNA-binding</keyword>
<evidence type="ECO:0000313" key="5">
    <source>
        <dbReference type="Proteomes" id="UP000254051"/>
    </source>
</evidence>